<protein>
    <recommendedName>
        <fullName evidence="1">Reverse transcriptase domain-containing protein</fullName>
    </recommendedName>
</protein>
<sequence length="246" mass="27947">MITLIKICISTSHYTVSLNGELHGFFNSTKGIRQGDPLSPYLFMLAMEGLSGILYHATQSPRFKYHWQCKPNSITHLCFADDLMLFCNADPDSGSLPVKYIGVPLISTRLTHMDCLSLVKRITSRIQLWTSASLTYAGRLQLIKSVLFSIQVYLSTMIQDFLEICLLYATRRRAWHQEPKNMEQRDNYETLMEDTCGHPVYMGNLDTCNSPSLLIILAHQDSIQSAINTRKVKGAFGKINIEAREF</sequence>
<gene>
    <name evidence="2" type="ORF">POTOM_047423</name>
</gene>
<dbReference type="Pfam" id="PF00078">
    <property type="entry name" value="RVT_1"/>
    <property type="match status" value="1"/>
</dbReference>
<dbReference type="EMBL" id="JAAWWB010000027">
    <property type="protein sequence ID" value="KAG6750319.1"/>
    <property type="molecule type" value="Genomic_DNA"/>
</dbReference>
<name>A0A8X8CCH8_POPTO</name>
<evidence type="ECO:0000259" key="1">
    <source>
        <dbReference type="Pfam" id="PF00078"/>
    </source>
</evidence>
<comment type="caution">
    <text evidence="2">The sequence shown here is derived from an EMBL/GenBank/DDBJ whole genome shotgun (WGS) entry which is preliminary data.</text>
</comment>
<dbReference type="InterPro" id="IPR000477">
    <property type="entry name" value="RT_dom"/>
</dbReference>
<dbReference type="PANTHER" id="PTHR33116">
    <property type="entry name" value="REVERSE TRANSCRIPTASE ZINC-BINDING DOMAIN-CONTAINING PROTEIN-RELATED-RELATED"/>
    <property type="match status" value="1"/>
</dbReference>
<dbReference type="PANTHER" id="PTHR33116:SF84">
    <property type="entry name" value="RNA-DIRECTED DNA POLYMERASE"/>
    <property type="match status" value="1"/>
</dbReference>
<feature type="domain" description="Reverse transcriptase" evidence="1">
    <location>
        <begin position="13"/>
        <end position="90"/>
    </location>
</feature>
<keyword evidence="3" id="KW-1185">Reference proteome</keyword>
<evidence type="ECO:0000313" key="3">
    <source>
        <dbReference type="Proteomes" id="UP000886885"/>
    </source>
</evidence>
<organism evidence="2 3">
    <name type="scientific">Populus tomentosa</name>
    <name type="common">Chinese white poplar</name>
    <dbReference type="NCBI Taxonomy" id="118781"/>
    <lineage>
        <taxon>Eukaryota</taxon>
        <taxon>Viridiplantae</taxon>
        <taxon>Streptophyta</taxon>
        <taxon>Embryophyta</taxon>
        <taxon>Tracheophyta</taxon>
        <taxon>Spermatophyta</taxon>
        <taxon>Magnoliopsida</taxon>
        <taxon>eudicotyledons</taxon>
        <taxon>Gunneridae</taxon>
        <taxon>Pentapetalae</taxon>
        <taxon>rosids</taxon>
        <taxon>fabids</taxon>
        <taxon>Malpighiales</taxon>
        <taxon>Salicaceae</taxon>
        <taxon>Saliceae</taxon>
        <taxon>Populus</taxon>
    </lineage>
</organism>
<reference evidence="2" key="1">
    <citation type="journal article" date="2020" name="bioRxiv">
        <title>Hybrid origin of Populus tomentosa Carr. identified through genome sequencing and phylogenomic analysis.</title>
        <authorList>
            <person name="An X."/>
            <person name="Gao K."/>
            <person name="Chen Z."/>
            <person name="Li J."/>
            <person name="Yang X."/>
            <person name="Yang X."/>
            <person name="Zhou J."/>
            <person name="Guo T."/>
            <person name="Zhao T."/>
            <person name="Huang S."/>
            <person name="Miao D."/>
            <person name="Khan W.U."/>
            <person name="Rao P."/>
            <person name="Ye M."/>
            <person name="Lei B."/>
            <person name="Liao W."/>
            <person name="Wang J."/>
            <person name="Ji L."/>
            <person name="Li Y."/>
            <person name="Guo B."/>
            <person name="Mustafa N.S."/>
            <person name="Li S."/>
            <person name="Yun Q."/>
            <person name="Keller S.R."/>
            <person name="Mao J."/>
            <person name="Zhang R."/>
            <person name="Strauss S.H."/>
        </authorList>
    </citation>
    <scope>NUCLEOTIDE SEQUENCE</scope>
    <source>
        <strain evidence="2">GM15</strain>
        <tissue evidence="2">Leaf</tissue>
    </source>
</reference>
<dbReference type="OrthoDB" id="851622at2759"/>
<dbReference type="Proteomes" id="UP000886885">
    <property type="component" value="Chromosome 14A"/>
</dbReference>
<evidence type="ECO:0000313" key="2">
    <source>
        <dbReference type="EMBL" id="KAG6750319.1"/>
    </source>
</evidence>
<accession>A0A8X8CCH8</accession>
<proteinExistence type="predicted"/>
<dbReference type="AlphaFoldDB" id="A0A8X8CCH8"/>